<keyword evidence="3" id="KW-1185">Reference proteome</keyword>
<evidence type="ECO:0000256" key="1">
    <source>
        <dbReference type="SAM" id="Phobius"/>
    </source>
</evidence>
<dbReference type="InterPro" id="IPR031360">
    <property type="entry name" value="TrpP"/>
</dbReference>
<organism evidence="2 3">
    <name type="scientific">Romboutsia maritimum</name>
    <dbReference type="NCBI Taxonomy" id="2020948"/>
    <lineage>
        <taxon>Bacteria</taxon>
        <taxon>Bacillati</taxon>
        <taxon>Bacillota</taxon>
        <taxon>Clostridia</taxon>
        <taxon>Peptostreptococcales</taxon>
        <taxon>Peptostreptococcaceae</taxon>
        <taxon>Romboutsia</taxon>
    </lineage>
</organism>
<gene>
    <name evidence="2" type="ORF">CHF27_000045</name>
</gene>
<name>A0A371IVX2_9FIRM</name>
<dbReference type="Proteomes" id="UP000243494">
    <property type="component" value="Unassembled WGS sequence"/>
</dbReference>
<dbReference type="Pfam" id="PF17099">
    <property type="entry name" value="TrpP"/>
    <property type="match status" value="1"/>
</dbReference>
<reference evidence="2 3" key="1">
    <citation type="journal article" date="2017" name="Genome Announc.">
        <title>Draft Genome Sequence of Romboutsia maritimum sp. nov. Strain CCRI-22766(T), Isolated from Coastal Estuarine Mud.</title>
        <authorList>
            <person name="Maheux A.F."/>
            <person name="Boudreau D.K."/>
            <person name="Berube E."/>
            <person name="Boissinot M."/>
            <person name="Raymond F."/>
            <person name="Brodeur S."/>
            <person name="Corbeil J."/>
            <person name="Brightwell G."/>
            <person name="Broda D."/>
            <person name="Omar R.F."/>
            <person name="Bergeron M.G."/>
        </authorList>
    </citation>
    <scope>NUCLEOTIDE SEQUENCE [LARGE SCALE GENOMIC DNA]</scope>
    <source>
        <strain evidence="2 3">CCRI-22766</strain>
    </source>
</reference>
<feature type="transmembrane region" description="Helical" evidence="1">
    <location>
        <begin position="115"/>
        <end position="141"/>
    </location>
</feature>
<evidence type="ECO:0000313" key="3">
    <source>
        <dbReference type="Proteomes" id="UP000243494"/>
    </source>
</evidence>
<comment type="caution">
    <text evidence="2">The sequence shown here is derived from an EMBL/GenBank/DDBJ whole genome shotgun (WGS) entry which is preliminary data.</text>
</comment>
<keyword evidence="1" id="KW-0812">Transmembrane</keyword>
<dbReference type="EMBL" id="NOJZ02000001">
    <property type="protein sequence ID" value="RDY24627.1"/>
    <property type="molecule type" value="Genomic_DNA"/>
</dbReference>
<protein>
    <submittedName>
        <fullName evidence="2">Tryptophan transporter</fullName>
    </submittedName>
</protein>
<feature type="transmembrane region" description="Helical" evidence="1">
    <location>
        <begin position="86"/>
        <end position="103"/>
    </location>
</feature>
<keyword evidence="1" id="KW-0472">Membrane</keyword>
<dbReference type="OrthoDB" id="2243651at2"/>
<keyword evidence="1" id="KW-1133">Transmembrane helix</keyword>
<proteinExistence type="predicted"/>
<accession>A0A371IVX2</accession>
<sequence length="184" mass="19997">MKTKTNTKKLVLNSLLLAMGLLLHQLTPAIGLPIQPDMAILMLFTIMILNKGDYKTSLVAGLVTGIFAALTTKFPAGQVPNVVDKIITTNLIYLMIYLTYKLPVIKKLNKKRQDVIVATIIFPVGTIISGTVFLLSAQLLVGLPGAFIALFMAAVVPATLINLIAGLFLFKVVNLSLKRLNYQS</sequence>
<feature type="transmembrane region" description="Helical" evidence="1">
    <location>
        <begin position="147"/>
        <end position="170"/>
    </location>
</feature>
<evidence type="ECO:0000313" key="2">
    <source>
        <dbReference type="EMBL" id="RDY24627.1"/>
    </source>
</evidence>
<dbReference type="AlphaFoldDB" id="A0A371IVX2"/>
<dbReference type="RefSeq" id="WP_095405013.1">
    <property type="nucleotide sequence ID" value="NZ_NOJZ02000001.1"/>
</dbReference>